<evidence type="ECO:0000259" key="9">
    <source>
        <dbReference type="Pfam" id="PF21461"/>
    </source>
</evidence>
<feature type="domain" description="Hyaluronate lyase-like N-terminal" evidence="10">
    <location>
        <begin position="108"/>
        <end position="255"/>
    </location>
</feature>
<evidence type="ECO:0000256" key="3">
    <source>
        <dbReference type="ARBA" id="ARBA00023239"/>
    </source>
</evidence>
<dbReference type="SUPFAM" id="SSF81296">
    <property type="entry name" value="E set domains"/>
    <property type="match status" value="1"/>
</dbReference>
<dbReference type="Pfam" id="PF08124">
    <property type="entry name" value="Lyase_8_N"/>
    <property type="match status" value="1"/>
</dbReference>
<feature type="compositionally biased region" description="Polar residues" evidence="5">
    <location>
        <begin position="38"/>
        <end position="68"/>
    </location>
</feature>
<dbReference type="InterPro" id="IPR003159">
    <property type="entry name" value="Lyase_8_central_dom"/>
</dbReference>
<dbReference type="Pfam" id="PF21461">
    <property type="entry name" value="HL_N-beta"/>
    <property type="match status" value="1"/>
</dbReference>
<feature type="active site" evidence="4">
    <location>
        <position position="574"/>
    </location>
</feature>
<dbReference type="InterPro" id="IPR012970">
    <property type="entry name" value="Lyase_8_alpha_N"/>
</dbReference>
<dbReference type="RefSeq" id="WP_168549414.1">
    <property type="nucleotide sequence ID" value="NZ_JAAXPR010000012.1"/>
</dbReference>
<dbReference type="GO" id="GO:0030246">
    <property type="term" value="F:carbohydrate binding"/>
    <property type="evidence" value="ECO:0007669"/>
    <property type="project" value="InterPro"/>
</dbReference>
<dbReference type="GO" id="GO:0005576">
    <property type="term" value="C:extracellular region"/>
    <property type="evidence" value="ECO:0007669"/>
    <property type="project" value="InterPro"/>
</dbReference>
<dbReference type="SUPFAM" id="SSF49863">
    <property type="entry name" value="Hyaluronate lyase-like, C-terminal domain"/>
    <property type="match status" value="1"/>
</dbReference>
<proteinExistence type="inferred from homology"/>
<dbReference type="InterPro" id="IPR054563">
    <property type="entry name" value="HylB-like_N"/>
</dbReference>
<accession>A0A7X6MYD7</accession>
<dbReference type="Gene3D" id="2.60.40.1380">
    <property type="entry name" value="E set domains, domain 4"/>
    <property type="match status" value="1"/>
</dbReference>
<evidence type="ECO:0000256" key="1">
    <source>
        <dbReference type="ARBA" id="ARBA00006699"/>
    </source>
</evidence>
<dbReference type="InterPro" id="IPR038970">
    <property type="entry name" value="Lyase_8"/>
</dbReference>
<dbReference type="GO" id="GO:0005975">
    <property type="term" value="P:carbohydrate metabolic process"/>
    <property type="evidence" value="ECO:0007669"/>
    <property type="project" value="InterPro"/>
</dbReference>
<dbReference type="InterPro" id="IPR011013">
    <property type="entry name" value="Gal_mutarotase_sf_dom"/>
</dbReference>
<feature type="domain" description="Polysaccharide lyase 8 N-terminal alpha-helical" evidence="8">
    <location>
        <begin position="349"/>
        <end position="668"/>
    </location>
</feature>
<comment type="caution">
    <text evidence="11">The sequence shown here is derived from an EMBL/GenBank/DDBJ whole genome shotgun (WGS) entry which is preliminary data.</text>
</comment>
<dbReference type="Gene3D" id="1.50.10.100">
    <property type="entry name" value="Chondroitin AC/alginate lyase"/>
    <property type="match status" value="1"/>
</dbReference>
<feature type="domain" description="Hyaluronate lyase N-terminal beta-sheet" evidence="9">
    <location>
        <begin position="278"/>
        <end position="335"/>
    </location>
</feature>
<keyword evidence="2" id="KW-0732">Signal</keyword>
<dbReference type="Pfam" id="PF02884">
    <property type="entry name" value="Lyase_8_C"/>
    <property type="match status" value="1"/>
</dbReference>
<dbReference type="InterPro" id="IPR014756">
    <property type="entry name" value="Ig_E-set"/>
</dbReference>
<evidence type="ECO:0000256" key="2">
    <source>
        <dbReference type="ARBA" id="ARBA00022729"/>
    </source>
</evidence>
<evidence type="ECO:0000259" key="6">
    <source>
        <dbReference type="Pfam" id="PF02278"/>
    </source>
</evidence>
<dbReference type="SUPFAM" id="SSF48230">
    <property type="entry name" value="Chondroitin AC/alginate lyase"/>
    <property type="match status" value="1"/>
</dbReference>
<keyword evidence="12" id="KW-1185">Reference proteome</keyword>
<feature type="active site" evidence="4">
    <location>
        <position position="565"/>
    </location>
</feature>
<dbReference type="Gene3D" id="2.60.120.260">
    <property type="entry name" value="Galactose-binding domain-like"/>
    <property type="match status" value="1"/>
</dbReference>
<dbReference type="Pfam" id="PF22637">
    <property type="entry name" value="CBM_4_9_1"/>
    <property type="match status" value="1"/>
</dbReference>
<dbReference type="InterPro" id="IPR008929">
    <property type="entry name" value="Chondroitin_lyas"/>
</dbReference>
<evidence type="ECO:0000259" key="7">
    <source>
        <dbReference type="Pfam" id="PF02884"/>
    </source>
</evidence>
<feature type="active site" evidence="4">
    <location>
        <position position="628"/>
    </location>
</feature>
<evidence type="ECO:0000313" key="11">
    <source>
        <dbReference type="EMBL" id="NKZ20665.1"/>
    </source>
</evidence>
<reference evidence="11 12" key="1">
    <citation type="submission" date="2020-04" db="EMBL/GenBank/DDBJ databases">
        <title>MicrobeNet Type strains.</title>
        <authorList>
            <person name="Nicholson A.C."/>
        </authorList>
    </citation>
    <scope>NUCLEOTIDE SEQUENCE [LARGE SCALE GENOMIC DNA]</scope>
    <source>
        <strain evidence="11 12">CCUG 69612</strain>
    </source>
</reference>
<dbReference type="Pfam" id="PF02278">
    <property type="entry name" value="Lyase_8"/>
    <property type="match status" value="1"/>
</dbReference>
<dbReference type="SUPFAM" id="SSF74650">
    <property type="entry name" value="Galactose mutarotase-like"/>
    <property type="match status" value="1"/>
</dbReference>
<gene>
    <name evidence="11" type="ORF">HF992_07420</name>
</gene>
<evidence type="ECO:0000256" key="5">
    <source>
        <dbReference type="SAM" id="MobiDB-lite"/>
    </source>
</evidence>
<keyword evidence="3" id="KW-0456">Lyase</keyword>
<name>A0A7X6MYD7_9STRE</name>
<dbReference type="PANTHER" id="PTHR38481">
    <property type="entry name" value="HYALURONATE LYASE"/>
    <property type="match status" value="1"/>
</dbReference>
<dbReference type="Gene3D" id="2.60.220.10">
    <property type="entry name" value="Polysaccharide lyase family 8-like, C-terminal"/>
    <property type="match status" value="1"/>
</dbReference>
<feature type="region of interest" description="Disordered" evidence="5">
    <location>
        <begin position="38"/>
        <end position="97"/>
    </location>
</feature>
<dbReference type="GO" id="GO:0016837">
    <property type="term" value="F:carbon-oxygen lyase activity, acting on polysaccharides"/>
    <property type="evidence" value="ECO:0007669"/>
    <property type="project" value="UniProtKB-ARBA"/>
</dbReference>
<dbReference type="InterPro" id="IPR004103">
    <property type="entry name" value="Lyase_8_C"/>
</dbReference>
<dbReference type="PANTHER" id="PTHR38481:SF1">
    <property type="entry name" value="HYALURONATE LYASE"/>
    <property type="match status" value="1"/>
</dbReference>
<protein>
    <submittedName>
        <fullName evidence="11">LPXTG cell wall anchor domain-containing protein</fullName>
    </submittedName>
</protein>
<organism evidence="11 12">
    <name type="scientific">Streptococcus ovuberis</name>
    <dbReference type="NCBI Taxonomy" id="1936207"/>
    <lineage>
        <taxon>Bacteria</taxon>
        <taxon>Bacillati</taxon>
        <taxon>Bacillota</taxon>
        <taxon>Bacilli</taxon>
        <taxon>Lactobacillales</taxon>
        <taxon>Streptococcaceae</taxon>
        <taxon>Streptococcus</taxon>
    </lineage>
</organism>
<evidence type="ECO:0000259" key="8">
    <source>
        <dbReference type="Pfam" id="PF08124"/>
    </source>
</evidence>
<dbReference type="CDD" id="cd01083">
    <property type="entry name" value="GAG_Lyase"/>
    <property type="match status" value="1"/>
</dbReference>
<dbReference type="InterPro" id="IPR014718">
    <property type="entry name" value="GH-type_carb-bd"/>
</dbReference>
<dbReference type="Gene3D" id="2.70.98.10">
    <property type="match status" value="1"/>
</dbReference>
<dbReference type="InterPro" id="IPR023295">
    <property type="entry name" value="Hyaluronate_lyase_beta_dom_sf"/>
</dbReference>
<dbReference type="InterPro" id="IPR008979">
    <property type="entry name" value="Galactose-bd-like_sf"/>
</dbReference>
<feature type="domain" description="Polysaccharide lyase family 8 central" evidence="6">
    <location>
        <begin position="712"/>
        <end position="977"/>
    </location>
</feature>
<dbReference type="SUPFAM" id="SSF49785">
    <property type="entry name" value="Galactose-binding domain-like"/>
    <property type="match status" value="1"/>
</dbReference>
<evidence type="ECO:0000313" key="12">
    <source>
        <dbReference type="Proteomes" id="UP000522720"/>
    </source>
</evidence>
<dbReference type="EMBL" id="JAAXPR010000012">
    <property type="protein sequence ID" value="NKZ20665.1"/>
    <property type="molecule type" value="Genomic_DNA"/>
</dbReference>
<comment type="similarity">
    <text evidence="1">Belongs to the polysaccharide lyase 8 family.</text>
</comment>
<feature type="domain" description="Polysaccharide lyase family 8 C-terminal" evidence="7">
    <location>
        <begin position="992"/>
        <end position="1056"/>
    </location>
</feature>
<dbReference type="InterPro" id="IPR048734">
    <property type="entry name" value="HL_N-beta"/>
</dbReference>
<dbReference type="InterPro" id="IPR011071">
    <property type="entry name" value="Lyase_8-like_C"/>
</dbReference>
<evidence type="ECO:0000259" key="10">
    <source>
        <dbReference type="Pfam" id="PF22637"/>
    </source>
</evidence>
<dbReference type="NCBIfam" id="TIGR01167">
    <property type="entry name" value="LPXTG_anchor"/>
    <property type="match status" value="1"/>
</dbReference>
<sequence length="1302" mass="147719">MKKQIKLSHLLWSALILSIISVETQGIVRATEIEPETLSPQILSDNNEQPSQLETEAPATNSDINNISPHLKQADASEQQQDLPLVGGNDTTVPVSETNESSNINLLKNGDFTETAPKSGQWSDTSAQSWNAWIDKSKTQIDTTPTIAIDSQNQLNMGSQKEFRGVVHQTVTIDDSQKYHIHFDIKSQDKTGNAFIRLLGFEGKQQKQIWHSDMTTGTTDWHTVNGIFEPQKGINSVKLEIFYEKGKGQVAFRHIHFGIMEPPKEDTAILETESSISLPLHKKHVLHSDRYHYELVNTDYASLSGAIILPKSVGQTVLKVLNQSGELVKTIQLTVTPASNTYSELIKTWNNAIAGNDLYDPKNPDMAKFHQELEKKVEHHLLLADEQKLLPEASEFAKTSSLLTSSYRKLEDMAKQVTNPHSIYYLDERVIRLVKNSMEQLYQQAYNEHKSISGNWWDYEIGAPRAINNILSLMYPYFSDNDIQKYTAPIEKFVPDPSYFRSTLPNSRFEALGGNLVDMGRVKVIAGILRQDAKEIADAVVSLSKLFTLTSSGEGFYEDGSYIAHTNVAYTGAYGNVLLDGLAQLLPVIQKSAVKLSQEKLAVIYQWIDKAFLPLIINGELMDMSRGRAISRATSEGHVAAVEALRGITLLADLFEQEKQLKLKTAVKSILKSDHFYRVYNNLRTYREFTAIKNLLTDTKIPIIEQPSHITTFNHMDKLAMYNAKKGFGFALSMHSNRTQNYEAMNNENVRGWYTGDGMFYLYNSDLGHYSQNYWATVNPYYLPGTTETTEKRADATQDLVKTDFSKTGQATLPSSFVGSLALDQYHALASMVFSNWNKTLSAKKSWTILNDKIVFLGSDIQNNSSERAYTTIEQRKETTPYFVYINGKQVLVSQEKVALPETTSIFLEKPENGQNIGYLFFKPTQITISRKQQEGNWKNINHAQTDQQVSNSFLTIQQEHHHPHDAYAYIMVPNIDKETFDKLRSQLNVQLLNNDANEQVIYDVEQKVWTITKYDDDKRTVANHFTLQEPGLYLIKQLDDNSYTGKFYNPITMQTHNISDKVQFLLPETPKEEAPQSPSLPTDNKENYTIFLRTDKGITESAFRGAPDDLQKKLAEHISTYKERHYSYVNQFIHGNRILLDFYKEKYLLIVKTGEKDSSQAVEIPFYNKEAVEAEIKRLKTNAPDFIVTRTEVAKSEGYCIMLTFTKKPSQLENKMSHLHKTTSEQFTEKTDSPEVEPPSLHLVKSDNLLLQKQPIVATGIATHLSQKSLPHTGEQTSWISLIGLNLISLLGFFKIRKDRD</sequence>
<evidence type="ECO:0000256" key="4">
    <source>
        <dbReference type="PIRSR" id="PIRSR638970-1"/>
    </source>
</evidence>
<dbReference type="Proteomes" id="UP000522720">
    <property type="component" value="Unassembled WGS sequence"/>
</dbReference>